<accession>A0ACC2UYC9</accession>
<comment type="caution">
    <text evidence="1">The sequence shown here is derived from an EMBL/GenBank/DDBJ whole genome shotgun (WGS) entry which is preliminary data.</text>
</comment>
<gene>
    <name evidence="1" type="ORF">QFC21_007063</name>
</gene>
<sequence length="520" mass="57103">MATTTSSVFLDILEKAGITHVFVNLGSDHPALLEAFIARERKRKDGGRKLKFITSPNESVALNCAQGYYQASGKPAAVIVHVDCGTQALAGAVHNVSAARIPVFIYAGASPFTLEGELKGSRNEFIHWIQNVVDQPAIVRQYMKHVAEIRTGKNVQQVVLRGLQFATSQPEGPVYCWTPRETSEEDLDPRMIPQMKMSDWQGSRLGALPEDDPVHLLYQSTNGEYMSRMTRFTKPKDDAIVFHIDMDVMKERMSMFYLPAQVRIQADSATVLKQILRGIDQHGIESFTDIVALQQRMARHRELLDKVTQREMQTASHSGPSHGLNLPQVLTALRRHLPENNLVLNESISNYPAVWKHIAPTRPGSLITSGGSSLGWALGAAVGAGLAGQADPKYGKDLITVIVGDGSYIFGIPSAAFWMARRYDTPFLTIVLNNGGYKSPRLSMLGVYPDGQGSNSSAGSLNISFDPQPPNYGLIAEAAGGAWWKQVKETSEAVAAIQEGIDMVRNHRRCAVIEVVLPKF</sequence>
<evidence type="ECO:0000313" key="2">
    <source>
        <dbReference type="Proteomes" id="UP001227268"/>
    </source>
</evidence>
<name>A0ACC2UYC9_9TREE</name>
<keyword evidence="2" id="KW-1185">Reference proteome</keyword>
<dbReference type="Proteomes" id="UP001227268">
    <property type="component" value="Unassembled WGS sequence"/>
</dbReference>
<protein>
    <submittedName>
        <fullName evidence="1">Uncharacterized protein</fullName>
    </submittedName>
</protein>
<evidence type="ECO:0000313" key="1">
    <source>
        <dbReference type="EMBL" id="KAJ9091865.1"/>
    </source>
</evidence>
<organism evidence="1 2">
    <name type="scientific">Naganishia friedmannii</name>
    <dbReference type="NCBI Taxonomy" id="89922"/>
    <lineage>
        <taxon>Eukaryota</taxon>
        <taxon>Fungi</taxon>
        <taxon>Dikarya</taxon>
        <taxon>Basidiomycota</taxon>
        <taxon>Agaricomycotina</taxon>
        <taxon>Tremellomycetes</taxon>
        <taxon>Filobasidiales</taxon>
        <taxon>Filobasidiaceae</taxon>
        <taxon>Naganishia</taxon>
    </lineage>
</organism>
<reference evidence="1" key="1">
    <citation type="submission" date="2023-04" db="EMBL/GenBank/DDBJ databases">
        <title>Draft Genome sequencing of Naganishia species isolated from polar environments using Oxford Nanopore Technology.</title>
        <authorList>
            <person name="Leo P."/>
            <person name="Venkateswaran K."/>
        </authorList>
    </citation>
    <scope>NUCLEOTIDE SEQUENCE</scope>
    <source>
        <strain evidence="1">MNA-CCFEE 5423</strain>
    </source>
</reference>
<proteinExistence type="predicted"/>
<dbReference type="EMBL" id="JASBWT010000045">
    <property type="protein sequence ID" value="KAJ9091865.1"/>
    <property type="molecule type" value="Genomic_DNA"/>
</dbReference>